<evidence type="ECO:0000256" key="8">
    <source>
        <dbReference type="ARBA" id="ARBA00035676"/>
    </source>
</evidence>
<dbReference type="Proteomes" id="UP001222275">
    <property type="component" value="Chromosome"/>
</dbReference>
<dbReference type="InterPro" id="IPR017824">
    <property type="entry name" value="Aminodeoxychorismate_lyase_IV"/>
</dbReference>
<evidence type="ECO:0000256" key="6">
    <source>
        <dbReference type="ARBA" id="ARBA00023239"/>
    </source>
</evidence>
<dbReference type="InterPro" id="IPR050571">
    <property type="entry name" value="Class-IV_PLP-Dep_Aminotrnsfr"/>
</dbReference>
<protein>
    <recommendedName>
        <fullName evidence="8 10">Aminodeoxychorismate lyase</fullName>
        <ecNumber evidence="8 10">4.1.3.38</ecNumber>
    </recommendedName>
</protein>
<gene>
    <name evidence="11" type="primary">pabC</name>
    <name evidence="11" type="ORF">NR989_04090</name>
</gene>
<evidence type="ECO:0000256" key="2">
    <source>
        <dbReference type="ARBA" id="ARBA00009320"/>
    </source>
</evidence>
<dbReference type="PANTHER" id="PTHR42743">
    <property type="entry name" value="AMINO-ACID AMINOTRANSFERASE"/>
    <property type="match status" value="1"/>
</dbReference>
<comment type="catalytic activity">
    <reaction evidence="9">
        <text>4-amino-4-deoxychorismate = 4-aminobenzoate + pyruvate + H(+)</text>
        <dbReference type="Rhea" id="RHEA:16201"/>
        <dbReference type="ChEBI" id="CHEBI:15361"/>
        <dbReference type="ChEBI" id="CHEBI:15378"/>
        <dbReference type="ChEBI" id="CHEBI:17836"/>
        <dbReference type="ChEBI" id="CHEBI:58406"/>
        <dbReference type="EC" id="4.1.3.38"/>
    </reaction>
</comment>
<evidence type="ECO:0000313" key="11">
    <source>
        <dbReference type="EMBL" id="WEJ63440.1"/>
    </source>
</evidence>
<dbReference type="NCBIfam" id="TIGR03461">
    <property type="entry name" value="pabC_Proteo"/>
    <property type="match status" value="1"/>
</dbReference>
<dbReference type="Gene3D" id="3.20.10.10">
    <property type="entry name" value="D-amino Acid Aminotransferase, subunit A, domain 2"/>
    <property type="match status" value="1"/>
</dbReference>
<dbReference type="EMBL" id="CP102381">
    <property type="protein sequence ID" value="WEJ63440.1"/>
    <property type="molecule type" value="Genomic_DNA"/>
</dbReference>
<dbReference type="Gene3D" id="3.30.470.10">
    <property type="match status" value="1"/>
</dbReference>
<dbReference type="InterPro" id="IPR001544">
    <property type="entry name" value="Aminotrans_IV"/>
</dbReference>
<dbReference type="GO" id="GO:0008696">
    <property type="term" value="F:4-amino-4-deoxychorismate lyase activity"/>
    <property type="evidence" value="ECO:0007669"/>
    <property type="project" value="UniProtKB-EC"/>
</dbReference>
<comment type="cofactor">
    <cofactor evidence="1">
        <name>pyridoxal 5'-phosphate</name>
        <dbReference type="ChEBI" id="CHEBI:597326"/>
    </cofactor>
</comment>
<keyword evidence="4" id="KW-0663">Pyridoxal phosphate</keyword>
<dbReference type="CDD" id="cd00449">
    <property type="entry name" value="PLPDE_IV"/>
    <property type="match status" value="1"/>
</dbReference>
<keyword evidence="6 11" id="KW-0456">Lyase</keyword>
<organism evidence="11 12">
    <name type="scientific">Thiomicrorhabdus lithotrophica</name>
    <dbReference type="NCBI Taxonomy" id="2949997"/>
    <lineage>
        <taxon>Bacteria</taxon>
        <taxon>Pseudomonadati</taxon>
        <taxon>Pseudomonadota</taxon>
        <taxon>Gammaproteobacteria</taxon>
        <taxon>Thiotrichales</taxon>
        <taxon>Piscirickettsiaceae</taxon>
        <taxon>Thiomicrorhabdus</taxon>
    </lineage>
</organism>
<dbReference type="RefSeq" id="WP_275595697.1">
    <property type="nucleotide sequence ID" value="NZ_CP102381.1"/>
</dbReference>
<comment type="subunit">
    <text evidence="3">Homodimer.</text>
</comment>
<comment type="similarity">
    <text evidence="2">Belongs to the class-IV pyridoxal-phosphate-dependent aminotransferase family.</text>
</comment>
<dbReference type="InterPro" id="IPR043131">
    <property type="entry name" value="BCAT-like_N"/>
</dbReference>
<evidence type="ECO:0000256" key="4">
    <source>
        <dbReference type="ARBA" id="ARBA00022898"/>
    </source>
</evidence>
<reference evidence="11 12" key="1">
    <citation type="submission" date="2022-06" db="EMBL/GenBank/DDBJ databases">
        <title>Thiomicrohabdus sp. nov, an obligately chemolithoautotrophic, sulfur-oxidizing bacterium isolated from beach of Guanyin Mountain. Amoy.</title>
        <authorList>
            <person name="Zhu H."/>
        </authorList>
    </citation>
    <scope>NUCLEOTIDE SEQUENCE [LARGE SCALE GENOMIC DNA]</scope>
    <source>
        <strain evidence="11 12">XGS-01</strain>
    </source>
</reference>
<evidence type="ECO:0000256" key="1">
    <source>
        <dbReference type="ARBA" id="ARBA00001933"/>
    </source>
</evidence>
<comment type="pathway">
    <text evidence="7">Cofactor biosynthesis; tetrahydrofolate biosynthesis; 4-aminobenzoate from chorismate: step 2/2.</text>
</comment>
<proteinExistence type="inferred from homology"/>
<evidence type="ECO:0000313" key="12">
    <source>
        <dbReference type="Proteomes" id="UP001222275"/>
    </source>
</evidence>
<evidence type="ECO:0000256" key="7">
    <source>
        <dbReference type="ARBA" id="ARBA00035633"/>
    </source>
</evidence>
<dbReference type="Pfam" id="PF01063">
    <property type="entry name" value="Aminotran_4"/>
    <property type="match status" value="1"/>
</dbReference>
<dbReference type="PANTHER" id="PTHR42743:SF2">
    <property type="entry name" value="AMINODEOXYCHORISMATE LYASE"/>
    <property type="match status" value="1"/>
</dbReference>
<dbReference type="InterPro" id="IPR043132">
    <property type="entry name" value="BCAT-like_C"/>
</dbReference>
<accession>A0ABY8CBU9</accession>
<evidence type="ECO:0000256" key="5">
    <source>
        <dbReference type="ARBA" id="ARBA00022909"/>
    </source>
</evidence>
<evidence type="ECO:0000256" key="9">
    <source>
        <dbReference type="ARBA" id="ARBA00049529"/>
    </source>
</evidence>
<dbReference type="InterPro" id="IPR036038">
    <property type="entry name" value="Aminotransferase-like"/>
</dbReference>
<sequence>MASPSVVSLPVDTWVNGEPHSTMSIHDRGLQYGDGFFTTILINNQQILNWSAHWQRIKHSCKALNFPVPDSEQLKGWIVKALLSYLNGKQEQNCVLKILFTRGVGGVSYQAPNRTKLNCLFIIKPSPIANIEIENQPMEVGLCKHLASISGLAGIKSLNRLENVLARTEIVTNGFSEGIMCNHNQQVVCGTQSNVFIIKNKRVLTSKLDLSGVEGTTRYRLMSLLPDLGYQVEEAELTLEQFHQADELFFSNAVRGVQPVNKFLNTEFCCEQTKSIHQAWLNWQLKNAINIKEFV</sequence>
<dbReference type="EC" id="4.1.3.38" evidence="8 10"/>
<evidence type="ECO:0000256" key="3">
    <source>
        <dbReference type="ARBA" id="ARBA00011738"/>
    </source>
</evidence>
<dbReference type="SUPFAM" id="SSF56752">
    <property type="entry name" value="D-aminoacid aminotransferase-like PLP-dependent enzymes"/>
    <property type="match status" value="1"/>
</dbReference>
<evidence type="ECO:0000256" key="10">
    <source>
        <dbReference type="NCBIfam" id="TIGR03461"/>
    </source>
</evidence>
<name>A0ABY8CBU9_9GAMM</name>
<keyword evidence="5" id="KW-0289">Folate biosynthesis</keyword>
<keyword evidence="12" id="KW-1185">Reference proteome</keyword>